<dbReference type="AlphaFoldDB" id="A0A4Q9R1R2"/>
<dbReference type="Proteomes" id="UP000293172">
    <property type="component" value="Unassembled WGS sequence"/>
</dbReference>
<dbReference type="InterPro" id="IPR006311">
    <property type="entry name" value="TAT_signal"/>
</dbReference>
<dbReference type="Gene3D" id="3.40.190.10">
    <property type="entry name" value="Periplasmic binding protein-like II"/>
    <property type="match status" value="2"/>
</dbReference>
<feature type="domain" description="SsuA/THI5-like" evidence="2">
    <location>
        <begin position="48"/>
        <end position="264"/>
    </location>
</feature>
<feature type="chain" id="PRO_5020903049" evidence="1">
    <location>
        <begin position="21"/>
        <end position="347"/>
    </location>
</feature>
<accession>A0A4Q9R1R2</accession>
<feature type="signal peptide" evidence="1">
    <location>
        <begin position="1"/>
        <end position="20"/>
    </location>
</feature>
<dbReference type="InterPro" id="IPR027939">
    <property type="entry name" value="NMT1/THI5"/>
</dbReference>
<evidence type="ECO:0000313" key="4">
    <source>
        <dbReference type="Proteomes" id="UP000293172"/>
    </source>
</evidence>
<reference evidence="3 4" key="1">
    <citation type="submission" date="2018-06" db="EMBL/GenBank/DDBJ databases">
        <title>Three novel Pseudomonas species isolated from symptomatic oak.</title>
        <authorList>
            <person name="Bueno-Gonzalez V."/>
            <person name="Brady C."/>
        </authorList>
    </citation>
    <scope>NUCLEOTIDE SEQUENCE [LARGE SCALE GENOMIC DNA]</scope>
    <source>
        <strain evidence="3 4">P6B</strain>
    </source>
</reference>
<organism evidence="3 4">
    <name type="scientific">Phytopseudomonas dryadis</name>
    <dbReference type="NCBI Taxonomy" id="2487520"/>
    <lineage>
        <taxon>Bacteria</taxon>
        <taxon>Pseudomonadati</taxon>
        <taxon>Pseudomonadota</taxon>
        <taxon>Gammaproteobacteria</taxon>
        <taxon>Pseudomonadales</taxon>
        <taxon>Pseudomonadaceae</taxon>
        <taxon>Phytopseudomonas</taxon>
    </lineage>
</organism>
<evidence type="ECO:0000259" key="2">
    <source>
        <dbReference type="Pfam" id="PF09084"/>
    </source>
</evidence>
<dbReference type="RefSeq" id="WP_131198000.1">
    <property type="nucleotide sequence ID" value="NZ_QJUL01000013.1"/>
</dbReference>
<dbReference type="EMBL" id="QJUL01000013">
    <property type="protein sequence ID" value="TBU92913.1"/>
    <property type="molecule type" value="Genomic_DNA"/>
</dbReference>
<evidence type="ECO:0000313" key="3">
    <source>
        <dbReference type="EMBL" id="TBU92913.1"/>
    </source>
</evidence>
<proteinExistence type="predicted"/>
<name>A0A4Q9R1R2_9GAMM</name>
<keyword evidence="1" id="KW-0732">Signal</keyword>
<dbReference type="PANTHER" id="PTHR31528:SF15">
    <property type="entry name" value="RIBOFLAVIN-BINDING PROTEIN RIBY"/>
    <property type="match status" value="1"/>
</dbReference>
<dbReference type="GO" id="GO:0009228">
    <property type="term" value="P:thiamine biosynthetic process"/>
    <property type="evidence" value="ECO:0007669"/>
    <property type="project" value="InterPro"/>
</dbReference>
<dbReference type="InterPro" id="IPR015168">
    <property type="entry name" value="SsuA/THI5"/>
</dbReference>
<dbReference type="Pfam" id="PF09084">
    <property type="entry name" value="NMT1"/>
    <property type="match status" value="1"/>
</dbReference>
<sequence length="347" mass="37910">MDRRRFLSSLALLASAPALASLAAPARAQTSTALTPLKFSLDFRVTSQTSPFFLALSQGYYREEGLEVTVDVGAGSVASITRVATGAYDMSLGDVSSLIEFHARNPGNAPVQAVYQYYNRAPFVIIGRKDRGITDDFASLGGKRVAAAAVESTRRLWPMVASSLNVQTEFFEWVTTDFAVRDNVIIRGDVDAATYFHDSAVSLFARMPADRLSVLEYANAGLDLYGNAILASRRLIDERPEAVAAFLRATNRALRETLADPQPALAAVMAREPILDRAIEQQRWAITRRYVAAADTREDGLGMVREALVQRQIDSVGRVFELSTAPSVADLYDLSLLPAKDQRLVNA</sequence>
<gene>
    <name evidence="3" type="ORF">DNK44_11090</name>
</gene>
<dbReference type="PROSITE" id="PS51318">
    <property type="entry name" value="TAT"/>
    <property type="match status" value="1"/>
</dbReference>
<dbReference type="PANTHER" id="PTHR31528">
    <property type="entry name" value="4-AMINO-5-HYDROXYMETHYL-2-METHYLPYRIMIDINE PHOSPHATE SYNTHASE THI11-RELATED"/>
    <property type="match status" value="1"/>
</dbReference>
<dbReference type="OrthoDB" id="9815602at2"/>
<comment type="caution">
    <text evidence="3">The sequence shown here is derived from an EMBL/GenBank/DDBJ whole genome shotgun (WGS) entry which is preliminary data.</text>
</comment>
<protein>
    <submittedName>
        <fullName evidence="3">ABC transporter permease</fullName>
    </submittedName>
</protein>
<dbReference type="SUPFAM" id="SSF53850">
    <property type="entry name" value="Periplasmic binding protein-like II"/>
    <property type="match status" value="1"/>
</dbReference>
<evidence type="ECO:0000256" key="1">
    <source>
        <dbReference type="SAM" id="SignalP"/>
    </source>
</evidence>